<name>A0A6P7GUQ9_DIAVI</name>
<dbReference type="AlphaFoldDB" id="A0A6P7GUQ9"/>
<protein>
    <submittedName>
        <fullName evidence="1">Uncharacterized protein LOC114340968</fullName>
    </submittedName>
</protein>
<reference evidence="1" key="1">
    <citation type="submission" date="2025-08" db="UniProtKB">
        <authorList>
            <consortium name="RefSeq"/>
        </authorList>
    </citation>
    <scope>IDENTIFICATION</scope>
    <source>
        <tissue evidence="1">Whole insect</tissue>
    </source>
</reference>
<dbReference type="InParanoid" id="A0A6P7GUQ9"/>
<sequence length="219" mass="25613">MSAQSVTNEWFCVNRLLLNAAKTNRVVFSLRDTQNVNDGMSSVRFLGVLLDPKLQWGEHINSLSKKLAKNLFVLRNLASNVSHKVLITAYHAIFQSHLAYAILVWGHSAEMLTVFGWQRKAVRVLAGLWYRDDCRQAYRSLRTHENIHQHDTRYKHHLVPAYWRLRRCQTGPGYWAIKFFNKLPDSLKCLPLNQFKSTIKDILLENVFYSNEEFLAFKF</sequence>
<accession>A0A6P7GUQ9</accession>
<organism evidence="1">
    <name type="scientific">Diabrotica virgifera virgifera</name>
    <name type="common">western corn rootworm</name>
    <dbReference type="NCBI Taxonomy" id="50390"/>
    <lineage>
        <taxon>Eukaryota</taxon>
        <taxon>Metazoa</taxon>
        <taxon>Ecdysozoa</taxon>
        <taxon>Arthropoda</taxon>
        <taxon>Hexapoda</taxon>
        <taxon>Insecta</taxon>
        <taxon>Pterygota</taxon>
        <taxon>Neoptera</taxon>
        <taxon>Endopterygota</taxon>
        <taxon>Coleoptera</taxon>
        <taxon>Polyphaga</taxon>
        <taxon>Cucujiformia</taxon>
        <taxon>Chrysomeloidea</taxon>
        <taxon>Chrysomelidae</taxon>
        <taxon>Galerucinae</taxon>
        <taxon>Diabroticina</taxon>
        <taxon>Diabroticites</taxon>
        <taxon>Diabrotica</taxon>
    </lineage>
</organism>
<proteinExistence type="predicted"/>
<gene>
    <name evidence="1" type="primary">LOC114340968</name>
</gene>
<evidence type="ECO:0000313" key="1">
    <source>
        <dbReference type="RefSeq" id="XP_028147585.1"/>
    </source>
</evidence>
<dbReference type="RefSeq" id="XP_028147585.1">
    <property type="nucleotide sequence ID" value="XM_028291784.1"/>
</dbReference>
<dbReference type="PANTHER" id="PTHR33332">
    <property type="entry name" value="REVERSE TRANSCRIPTASE DOMAIN-CONTAINING PROTEIN"/>
    <property type="match status" value="1"/>
</dbReference>